<dbReference type="EMBL" id="CP091092">
    <property type="protein sequence ID" value="WFN36378.1"/>
    <property type="molecule type" value="Genomic_DNA"/>
</dbReference>
<feature type="transmembrane region" description="Helical" evidence="1">
    <location>
        <begin position="7"/>
        <end position="27"/>
    </location>
</feature>
<accession>A0AAF0FKW4</accession>
<dbReference type="Proteomes" id="UP001218895">
    <property type="component" value="Chromosome"/>
</dbReference>
<keyword evidence="1" id="KW-0812">Transmembrane</keyword>
<feature type="transmembrane region" description="Helical" evidence="1">
    <location>
        <begin position="76"/>
        <end position="97"/>
    </location>
</feature>
<name>A0AAF0FKW4_9EURY</name>
<sequence length="128" mass="14623">MENNQKVTGIAVGFVFYFAYVLLFSVIGNYIAKVCFSTHLIWISNLAMQWLIIGSVPLFITFGMYLFKSCEKWEIIGLFTGFVGWLVFLTVIFLVNVQTDDYGIYPVLAGFLVMIGFYYLFKKSGVCK</sequence>
<keyword evidence="1" id="KW-0472">Membrane</keyword>
<gene>
    <name evidence="2" type="ORF">L1994_09550</name>
</gene>
<proteinExistence type="predicted"/>
<feature type="transmembrane region" description="Helical" evidence="1">
    <location>
        <begin position="47"/>
        <end position="67"/>
    </location>
</feature>
<evidence type="ECO:0000313" key="2">
    <source>
        <dbReference type="EMBL" id="WFN36378.1"/>
    </source>
</evidence>
<protein>
    <submittedName>
        <fullName evidence="2">Uncharacterized protein</fullName>
    </submittedName>
</protein>
<reference evidence="2" key="1">
    <citation type="submission" date="2022-01" db="EMBL/GenBank/DDBJ databases">
        <title>Complete genome of Methanomicrobium antiquum DSM 21220.</title>
        <authorList>
            <person name="Chen S.-C."/>
            <person name="You Y.-T."/>
            <person name="Zhou Y.-Z."/>
            <person name="Lai M.-C."/>
        </authorList>
    </citation>
    <scope>NUCLEOTIDE SEQUENCE</scope>
    <source>
        <strain evidence="2">DSM 21220</strain>
    </source>
</reference>
<organism evidence="2 3">
    <name type="scientific">Methanomicrobium antiquum</name>
    <dbReference type="NCBI Taxonomy" id="487686"/>
    <lineage>
        <taxon>Archaea</taxon>
        <taxon>Methanobacteriati</taxon>
        <taxon>Methanobacteriota</taxon>
        <taxon>Stenosarchaea group</taxon>
        <taxon>Methanomicrobia</taxon>
        <taxon>Methanomicrobiales</taxon>
        <taxon>Methanomicrobiaceae</taxon>
        <taxon>Methanomicrobium</taxon>
    </lineage>
</organism>
<keyword evidence="3" id="KW-1185">Reference proteome</keyword>
<keyword evidence="1" id="KW-1133">Transmembrane helix</keyword>
<dbReference type="KEGG" id="manq:L1994_09550"/>
<dbReference type="RefSeq" id="WP_278099215.1">
    <property type="nucleotide sequence ID" value="NZ_CP091092.1"/>
</dbReference>
<evidence type="ECO:0000256" key="1">
    <source>
        <dbReference type="SAM" id="Phobius"/>
    </source>
</evidence>
<dbReference type="AlphaFoldDB" id="A0AAF0FKW4"/>
<dbReference type="GeneID" id="79950642"/>
<feature type="transmembrane region" description="Helical" evidence="1">
    <location>
        <begin position="103"/>
        <end position="121"/>
    </location>
</feature>
<evidence type="ECO:0000313" key="3">
    <source>
        <dbReference type="Proteomes" id="UP001218895"/>
    </source>
</evidence>